<keyword evidence="6" id="KW-0418">Kinase</keyword>
<feature type="modified residue" description="Phosphocysteine; by EIIA" evidence="7">
    <location>
        <position position="11"/>
    </location>
</feature>
<dbReference type="PANTHER" id="PTHR34581:SF2">
    <property type="entry name" value="PTS SYSTEM N,N'-DIACETYLCHITOBIOSE-SPECIFIC EIIB COMPONENT"/>
    <property type="match status" value="1"/>
</dbReference>
<keyword evidence="1" id="KW-0813">Transport</keyword>
<keyword evidence="10" id="KW-1185">Reference proteome</keyword>
<evidence type="ECO:0000313" key="10">
    <source>
        <dbReference type="Proteomes" id="UP001174196"/>
    </source>
</evidence>
<evidence type="ECO:0000313" key="9">
    <source>
        <dbReference type="EMBL" id="MDN4594275.1"/>
    </source>
</evidence>
<evidence type="ECO:0000256" key="3">
    <source>
        <dbReference type="ARBA" id="ARBA00022597"/>
    </source>
</evidence>
<evidence type="ECO:0000256" key="2">
    <source>
        <dbReference type="ARBA" id="ARBA00022553"/>
    </source>
</evidence>
<evidence type="ECO:0000256" key="1">
    <source>
        <dbReference type="ARBA" id="ARBA00022448"/>
    </source>
</evidence>
<dbReference type="RefSeq" id="WP_301238955.1">
    <property type="nucleotide sequence ID" value="NZ_JANRHH010000037.1"/>
</dbReference>
<keyword evidence="3 9" id="KW-0762">Sugar transport</keyword>
<keyword evidence="4" id="KW-0808">Transferase</keyword>
<dbReference type="SUPFAM" id="SSF52794">
    <property type="entry name" value="PTS system IIB component-like"/>
    <property type="match status" value="1"/>
</dbReference>
<feature type="domain" description="PTS EIIB type-3" evidence="8">
    <location>
        <begin position="4"/>
        <end position="109"/>
    </location>
</feature>
<gene>
    <name evidence="9" type="ORF">NWF35_10235</name>
</gene>
<evidence type="ECO:0000259" key="8">
    <source>
        <dbReference type="PROSITE" id="PS51100"/>
    </source>
</evidence>
<keyword evidence="5" id="KW-0598">Phosphotransferase system</keyword>
<accession>A0ABT8IN98</accession>
<dbReference type="Proteomes" id="UP001174196">
    <property type="component" value="Unassembled WGS sequence"/>
</dbReference>
<proteinExistence type="predicted"/>
<dbReference type="InterPro" id="IPR003501">
    <property type="entry name" value="PTS_EIIB_2/3"/>
</dbReference>
<evidence type="ECO:0000256" key="5">
    <source>
        <dbReference type="ARBA" id="ARBA00022683"/>
    </source>
</evidence>
<dbReference type="InterPro" id="IPR036095">
    <property type="entry name" value="PTS_EIIB-like_sf"/>
</dbReference>
<dbReference type="Gene3D" id="3.40.50.2300">
    <property type="match status" value="1"/>
</dbReference>
<dbReference type="PANTHER" id="PTHR34581">
    <property type="entry name" value="PTS SYSTEM N,N'-DIACETYLCHITOBIOSE-SPECIFIC EIIB COMPONENT"/>
    <property type="match status" value="1"/>
</dbReference>
<dbReference type="InterPro" id="IPR013012">
    <property type="entry name" value="PTS_EIIB_3"/>
</dbReference>
<dbReference type="PROSITE" id="PS51100">
    <property type="entry name" value="PTS_EIIB_TYPE_3"/>
    <property type="match status" value="1"/>
</dbReference>
<organism evidence="9 10">
    <name type="scientific">Polycladomyces subterraneus</name>
    <dbReference type="NCBI Taxonomy" id="1016997"/>
    <lineage>
        <taxon>Bacteria</taxon>
        <taxon>Bacillati</taxon>
        <taxon>Bacillota</taxon>
        <taxon>Bacilli</taxon>
        <taxon>Bacillales</taxon>
        <taxon>Thermoactinomycetaceae</taxon>
        <taxon>Polycladomyces</taxon>
    </lineage>
</organism>
<name>A0ABT8IN98_9BACL</name>
<evidence type="ECO:0000256" key="4">
    <source>
        <dbReference type="ARBA" id="ARBA00022679"/>
    </source>
</evidence>
<protein>
    <submittedName>
        <fullName evidence="9">PTS sugar transporter subunit IIB</fullName>
    </submittedName>
</protein>
<evidence type="ECO:0000256" key="6">
    <source>
        <dbReference type="ARBA" id="ARBA00022777"/>
    </source>
</evidence>
<reference evidence="9" key="1">
    <citation type="submission" date="2022-08" db="EMBL/GenBank/DDBJ databases">
        <title>Polycladomyces zharkentsis sp. nov., a novel thermophilic CMC and starch-degrading bacterium isolated from a geothermal spring in Kazakhstan.</title>
        <authorList>
            <person name="Mashzhan A."/>
            <person name="Kistaubaeva A."/>
            <person name="Javier-Lopez R."/>
            <person name="Birkeland N.-K."/>
        </authorList>
    </citation>
    <scope>NUCLEOTIDE SEQUENCE</scope>
    <source>
        <strain evidence="9">KSR 13</strain>
    </source>
</reference>
<evidence type="ECO:0000256" key="7">
    <source>
        <dbReference type="PROSITE-ProRule" id="PRU00423"/>
    </source>
</evidence>
<dbReference type="EMBL" id="JANRHH010000037">
    <property type="protein sequence ID" value="MDN4594275.1"/>
    <property type="molecule type" value="Genomic_DNA"/>
</dbReference>
<keyword evidence="2" id="KW-0597">Phosphoprotein</keyword>
<dbReference type="InterPro" id="IPR051819">
    <property type="entry name" value="PTS_sugar-specific_EIIB"/>
</dbReference>
<sequence length="111" mass="12350">MKEPIRLLILCSWGATSSRLAKQVQEAADRRGISLVADADGISAFKQGQKKCDVALLEPQVRHLKKEVSKAASERGIPWDLVDPVAFATMDGDRVLEQVLRLIQQDERLPE</sequence>
<dbReference type="Pfam" id="PF02302">
    <property type="entry name" value="PTS_IIB"/>
    <property type="match status" value="1"/>
</dbReference>
<comment type="caution">
    <text evidence="9">The sequence shown here is derived from an EMBL/GenBank/DDBJ whole genome shotgun (WGS) entry which is preliminary data.</text>
</comment>